<comment type="caution">
    <text evidence="3">The sequence shown here is derived from an EMBL/GenBank/DDBJ whole genome shotgun (WGS) entry which is preliminary data.</text>
</comment>
<sequence length="212" mass="24233">MFPRGSSLLLVIVVSVVAGYEPEMRIIDAEKDLEELDVGEVDDPEEEMYNDVSYAFREELRRREKGVGGAKEKKKTSIDPHDYLAQATDGQMQMTFVTLKLSWSLEHRKLGTDKLAADWKTRLTLGGLSKVNVYSFDPGRILMVATDQSEVNDIKHFVLEQPETDFLEYQQKQYFPVGRSEPLNTLEERQLAEAGPRRSTTRRQAPPDHTEL</sequence>
<keyword evidence="2" id="KW-0732">Signal</keyword>
<dbReference type="Proteomes" id="UP000574390">
    <property type="component" value="Unassembled WGS sequence"/>
</dbReference>
<proteinExistence type="predicted"/>
<dbReference type="InterPro" id="IPR019330">
    <property type="entry name" value="MESD"/>
</dbReference>
<feature type="signal peptide" evidence="2">
    <location>
        <begin position="1"/>
        <end position="19"/>
    </location>
</feature>
<dbReference type="AlphaFoldDB" id="A0A7J6SI89"/>
<evidence type="ECO:0000313" key="3">
    <source>
        <dbReference type="EMBL" id="KAF4732076.1"/>
    </source>
</evidence>
<gene>
    <name evidence="3" type="ORF">FOZ62_021537</name>
</gene>
<reference evidence="3 4" key="1">
    <citation type="submission" date="2020-04" db="EMBL/GenBank/DDBJ databases">
        <title>Perkinsus olseni comparative genomics.</title>
        <authorList>
            <person name="Bogema D.R."/>
        </authorList>
    </citation>
    <scope>NUCLEOTIDE SEQUENCE [LARGE SCALE GENOMIC DNA]</scope>
    <source>
        <strain evidence="3">ATCC PRA-205</strain>
    </source>
</reference>
<evidence type="ECO:0000313" key="4">
    <source>
        <dbReference type="Proteomes" id="UP000574390"/>
    </source>
</evidence>
<feature type="chain" id="PRO_5029619116" evidence="2">
    <location>
        <begin position="20"/>
        <end position="212"/>
    </location>
</feature>
<name>A0A7J6SI89_PEROL</name>
<protein>
    <submittedName>
        <fullName evidence="3">Uncharacterized protein</fullName>
    </submittedName>
</protein>
<accession>A0A7J6SI89</accession>
<dbReference type="GO" id="GO:0006457">
    <property type="term" value="P:protein folding"/>
    <property type="evidence" value="ECO:0007669"/>
    <property type="project" value="InterPro"/>
</dbReference>
<dbReference type="EMBL" id="JABANM010014818">
    <property type="protein sequence ID" value="KAF4732076.1"/>
    <property type="molecule type" value="Genomic_DNA"/>
</dbReference>
<feature type="region of interest" description="Disordered" evidence="1">
    <location>
        <begin position="178"/>
        <end position="212"/>
    </location>
</feature>
<evidence type="ECO:0000256" key="2">
    <source>
        <dbReference type="SAM" id="SignalP"/>
    </source>
</evidence>
<organism evidence="3 4">
    <name type="scientific">Perkinsus olseni</name>
    <name type="common">Perkinsus atlanticus</name>
    <dbReference type="NCBI Taxonomy" id="32597"/>
    <lineage>
        <taxon>Eukaryota</taxon>
        <taxon>Sar</taxon>
        <taxon>Alveolata</taxon>
        <taxon>Perkinsozoa</taxon>
        <taxon>Perkinsea</taxon>
        <taxon>Perkinsida</taxon>
        <taxon>Perkinsidae</taxon>
        <taxon>Perkinsus</taxon>
    </lineage>
</organism>
<dbReference type="Pfam" id="PF10185">
    <property type="entry name" value="Mesd"/>
    <property type="match status" value="1"/>
</dbReference>
<dbReference type="Gene3D" id="3.30.70.260">
    <property type="match status" value="1"/>
</dbReference>
<evidence type="ECO:0000256" key="1">
    <source>
        <dbReference type="SAM" id="MobiDB-lite"/>
    </source>
</evidence>